<dbReference type="SUPFAM" id="SSF53448">
    <property type="entry name" value="Nucleotide-diphospho-sugar transferases"/>
    <property type="match status" value="1"/>
</dbReference>
<dbReference type="EMBL" id="VDUZ01000013">
    <property type="protein sequence ID" value="TXL75683.1"/>
    <property type="molecule type" value="Genomic_DNA"/>
</dbReference>
<dbReference type="Pfam" id="PF00535">
    <property type="entry name" value="Glycos_transf_2"/>
    <property type="match status" value="1"/>
</dbReference>
<dbReference type="OrthoDB" id="115878at2"/>
<dbReference type="InterPro" id="IPR029044">
    <property type="entry name" value="Nucleotide-diphossugar_trans"/>
</dbReference>
<dbReference type="PANTHER" id="PTHR43179">
    <property type="entry name" value="RHAMNOSYLTRANSFERASE WBBL"/>
    <property type="match status" value="1"/>
</dbReference>
<gene>
    <name evidence="2" type="ORF">FHP25_13610</name>
</gene>
<dbReference type="Gene3D" id="3.90.550.10">
    <property type="entry name" value="Spore Coat Polysaccharide Biosynthesis Protein SpsA, Chain A"/>
    <property type="match status" value="1"/>
</dbReference>
<dbReference type="InterPro" id="IPR001173">
    <property type="entry name" value="Glyco_trans_2-like"/>
</dbReference>
<dbReference type="GO" id="GO:0016740">
    <property type="term" value="F:transferase activity"/>
    <property type="evidence" value="ECO:0007669"/>
    <property type="project" value="UniProtKB-KW"/>
</dbReference>
<accession>A0A5C8PNB0</accession>
<name>A0A5C8PNB0_9HYPH</name>
<dbReference type="Proteomes" id="UP000321638">
    <property type="component" value="Unassembled WGS sequence"/>
</dbReference>
<keyword evidence="3" id="KW-1185">Reference proteome</keyword>
<keyword evidence="2" id="KW-0808">Transferase</keyword>
<evidence type="ECO:0000313" key="2">
    <source>
        <dbReference type="EMBL" id="TXL75683.1"/>
    </source>
</evidence>
<proteinExistence type="predicted"/>
<comment type="caution">
    <text evidence="2">The sequence shown here is derived from an EMBL/GenBank/DDBJ whole genome shotgun (WGS) entry which is preliminary data.</text>
</comment>
<evidence type="ECO:0000259" key="1">
    <source>
        <dbReference type="Pfam" id="PF00535"/>
    </source>
</evidence>
<sequence>MIASPASRCAGPASHAVQLEPGENVRRDGASFVAQAGTAWLQARFAAGLPAGRWISLAYRCSYHDRLARPLLRFVTAGGHHDQLAPAPLFGRAAWIGRVPHDAQALLIAPVDREGRFGFEIEHCRLLSRRALVSSLWPRHPGRVLEAIGARLIGRRQEADRLLARALASTPLAHYDTWRRERWRDFDPDGLDAPRSDWSSGPHVRIIAGAATSQALQRVPALLEQLARQPYPRWSLAVVAPEAAGATTLGAASGSERLRLLAAHDAASALHDDLSTDDLVAAIDIGDILPPYALAVLAERAAAQPAATVFYGDDEAIDMAGRHVDPRLKPDWSPTFEAAGGYVGRALFVRSPWLARLDAACAGDLVGAAGLRAVLAQAQAAEVAHIRRVLLTRRERATPVAHRPEGPAHGSLFVRHAAGHFPDVPAATIIIPSKDRADLLAACVRSLGLLAEPGSIEIEIVIVDNGSTEAKTRQLYATLTAQDARLRVLERPGPFNFALLCNEAAGTARAPVLVFLNNDVEARDGLWLERLLSWAARPDIGAVGARLLYPSGRLQHGGVVIGLGGVSGHGDSGAPGDDPGYLGRRAVPHEVAAVTAACLAVEKAKFDAVGGFDAEHLPVELNDIDLCLRLADRGWRTLLEPAAALVHRESASRGRTAAQDQRYRAERAFFAERWHHRLRDDPCFHPSLSLASIRTALG</sequence>
<reference evidence="2 3" key="1">
    <citation type="submission" date="2019-06" db="EMBL/GenBank/DDBJ databases">
        <title>New taxonomy in bacterial strain CC-CFT640, isolated from vineyard.</title>
        <authorList>
            <person name="Lin S.-Y."/>
            <person name="Tsai C.-F."/>
            <person name="Young C.-C."/>
        </authorList>
    </citation>
    <scope>NUCLEOTIDE SEQUENCE [LARGE SCALE GENOMIC DNA]</scope>
    <source>
        <strain evidence="2 3">CC-CFT640</strain>
    </source>
</reference>
<organism evidence="2 3">
    <name type="scientific">Vineibacter terrae</name>
    <dbReference type="NCBI Taxonomy" id="2586908"/>
    <lineage>
        <taxon>Bacteria</taxon>
        <taxon>Pseudomonadati</taxon>
        <taxon>Pseudomonadota</taxon>
        <taxon>Alphaproteobacteria</taxon>
        <taxon>Hyphomicrobiales</taxon>
        <taxon>Vineibacter</taxon>
    </lineage>
</organism>
<dbReference type="RefSeq" id="WP_147847485.1">
    <property type="nucleotide sequence ID" value="NZ_VDUZ01000013.1"/>
</dbReference>
<evidence type="ECO:0000313" key="3">
    <source>
        <dbReference type="Proteomes" id="UP000321638"/>
    </source>
</evidence>
<dbReference type="AlphaFoldDB" id="A0A5C8PNB0"/>
<protein>
    <submittedName>
        <fullName evidence="2">Glycosyltransferase</fullName>
    </submittedName>
</protein>
<feature type="domain" description="Glycosyltransferase 2-like" evidence="1">
    <location>
        <begin position="428"/>
        <end position="552"/>
    </location>
</feature>
<dbReference type="PANTHER" id="PTHR43179:SF7">
    <property type="entry name" value="RHAMNOSYLTRANSFERASE WBBL"/>
    <property type="match status" value="1"/>
</dbReference>